<protein>
    <recommendedName>
        <fullName evidence="3">Alpha/beta hydrolase</fullName>
    </recommendedName>
</protein>
<dbReference type="Proteomes" id="UP000276407">
    <property type="component" value="Chromosome 1"/>
</dbReference>
<gene>
    <name evidence="1" type="ORF">EFP84_01730</name>
</gene>
<dbReference type="AlphaFoldDB" id="A0AAD0UL66"/>
<dbReference type="SUPFAM" id="SSF53474">
    <property type="entry name" value="alpha/beta-Hydrolases"/>
    <property type="match status" value="1"/>
</dbReference>
<reference evidence="1 2" key="1">
    <citation type="submission" date="2018-11" db="EMBL/GenBank/DDBJ databases">
        <title>Complete genome sequence of Leptospira kmetyi isolate LS 001/16 from soil sample associated with a leptospirosis patient in Kelantan.</title>
        <authorList>
            <person name="Muhammad Yusoff F."/>
            <person name="Muhammad Yusoff S."/>
            <person name="Ahmad M.N."/>
            <person name="Yusof N.Y."/>
            <person name="Aziah I."/>
        </authorList>
    </citation>
    <scope>NUCLEOTIDE SEQUENCE [LARGE SCALE GENOMIC DNA]</scope>
    <source>
        <strain evidence="1 2">LS 001/16</strain>
    </source>
</reference>
<organism evidence="1 2">
    <name type="scientific">Leptospira kmetyi</name>
    <dbReference type="NCBI Taxonomy" id="408139"/>
    <lineage>
        <taxon>Bacteria</taxon>
        <taxon>Pseudomonadati</taxon>
        <taxon>Spirochaetota</taxon>
        <taxon>Spirochaetia</taxon>
        <taxon>Leptospirales</taxon>
        <taxon>Leptospiraceae</taxon>
        <taxon>Leptospira</taxon>
    </lineage>
</organism>
<proteinExistence type="predicted"/>
<sequence>MPNPIQITRFETENTNPLILIPDFEFPGRTLYADLFVSSYDVRIFELLTNRVQVDFPKWEEWIETLSREILTLKRKARVVGEGLFAGIVFELLKRHPQTIESACVLNPPLSKSNENFPWLPKNVDWILERFPWNPWFLLSGELHSFYESLEKSFQFGLTGSDLLPALVLTKSSGKITNQIQNFGETIERFPVFRIEASDSKSVQPLVRNLVMKILAEVPISSVQKKSKFKIEPGF</sequence>
<dbReference type="KEGG" id="lkm:EFP84_01730"/>
<dbReference type="RefSeq" id="WP_123179014.1">
    <property type="nucleotide sequence ID" value="NZ_CP033614.1"/>
</dbReference>
<name>A0AAD0UL66_9LEPT</name>
<evidence type="ECO:0000313" key="2">
    <source>
        <dbReference type="Proteomes" id="UP000276407"/>
    </source>
</evidence>
<dbReference type="InterPro" id="IPR029058">
    <property type="entry name" value="AB_hydrolase_fold"/>
</dbReference>
<accession>A0AAD0UL66</accession>
<evidence type="ECO:0000313" key="1">
    <source>
        <dbReference type="EMBL" id="AYV54348.1"/>
    </source>
</evidence>
<evidence type="ECO:0008006" key="3">
    <source>
        <dbReference type="Google" id="ProtNLM"/>
    </source>
</evidence>
<dbReference type="EMBL" id="CP033614">
    <property type="protein sequence ID" value="AYV54348.1"/>
    <property type="molecule type" value="Genomic_DNA"/>
</dbReference>